<evidence type="ECO:0000313" key="2">
    <source>
        <dbReference type="EMBL" id="KKP31430.1"/>
    </source>
</evidence>
<dbReference type="InterPro" id="IPR013096">
    <property type="entry name" value="Cupin_2"/>
</dbReference>
<dbReference type="Proteomes" id="UP000034803">
    <property type="component" value="Unassembled WGS sequence"/>
</dbReference>
<dbReference type="CDD" id="cd02208">
    <property type="entry name" value="cupin_RmlC-like"/>
    <property type="match status" value="1"/>
</dbReference>
<feature type="domain" description="Cupin type-2" evidence="1">
    <location>
        <begin position="34"/>
        <end position="103"/>
    </location>
</feature>
<comment type="caution">
    <text evidence="2">The sequence shown here is derived from an EMBL/GenBank/DDBJ whole genome shotgun (WGS) entry which is preliminary data.</text>
</comment>
<dbReference type="InterPro" id="IPR014710">
    <property type="entry name" value="RmlC-like_jellyroll"/>
</dbReference>
<proteinExistence type="predicted"/>
<dbReference type="InterPro" id="IPR011051">
    <property type="entry name" value="RmlC_Cupin_sf"/>
</dbReference>
<reference evidence="2 3" key="1">
    <citation type="journal article" date="2015" name="Nature">
        <title>rRNA introns, odd ribosomes, and small enigmatic genomes across a large radiation of phyla.</title>
        <authorList>
            <person name="Brown C.T."/>
            <person name="Hug L.A."/>
            <person name="Thomas B.C."/>
            <person name="Sharon I."/>
            <person name="Castelle C.J."/>
            <person name="Singh A."/>
            <person name="Wilkins M.J."/>
            <person name="Williams K.H."/>
            <person name="Banfield J.F."/>
        </authorList>
    </citation>
    <scope>NUCLEOTIDE SEQUENCE [LARGE SCALE GENOMIC DNA]</scope>
</reference>
<protein>
    <recommendedName>
        <fullName evidence="1">Cupin type-2 domain-containing protein</fullName>
    </recommendedName>
</protein>
<gene>
    <name evidence="2" type="ORF">UR21_C0009G0011</name>
</gene>
<dbReference type="Pfam" id="PF07883">
    <property type="entry name" value="Cupin_2"/>
    <property type="match status" value="1"/>
</dbReference>
<name>A0A0G0AXZ5_9BACT</name>
<sequence>MEIINRLNAIHRKKPDGTQVDYYLQPEYELHYNEIPAGTTQEWHSHNVVEELIFIIDGSLEIRWLEKETEKKETVQKGDLIRVENSIHTFANTNDKTAIFVVIKLVLTGNNNSQIFKDDKIPAKSI</sequence>
<organism evidence="2 3">
    <name type="scientific">Candidatus Woesebacteria bacterium GW2011_GWC2_31_9</name>
    <dbReference type="NCBI Taxonomy" id="1618586"/>
    <lineage>
        <taxon>Bacteria</taxon>
        <taxon>Candidatus Woeseibacteriota</taxon>
    </lineage>
</organism>
<dbReference type="EMBL" id="LBOI01000009">
    <property type="protein sequence ID" value="KKP31430.1"/>
    <property type="molecule type" value="Genomic_DNA"/>
</dbReference>
<dbReference type="AlphaFoldDB" id="A0A0G0AXZ5"/>
<dbReference type="Gene3D" id="2.60.120.10">
    <property type="entry name" value="Jelly Rolls"/>
    <property type="match status" value="1"/>
</dbReference>
<accession>A0A0G0AXZ5</accession>
<evidence type="ECO:0000259" key="1">
    <source>
        <dbReference type="Pfam" id="PF07883"/>
    </source>
</evidence>
<dbReference type="SUPFAM" id="SSF51182">
    <property type="entry name" value="RmlC-like cupins"/>
    <property type="match status" value="1"/>
</dbReference>
<evidence type="ECO:0000313" key="3">
    <source>
        <dbReference type="Proteomes" id="UP000034803"/>
    </source>
</evidence>